<feature type="region of interest" description="Disordered" evidence="1">
    <location>
        <begin position="172"/>
        <end position="193"/>
    </location>
</feature>
<name>A0A552JCI9_9CHRO</name>
<evidence type="ECO:0000256" key="1">
    <source>
        <dbReference type="SAM" id="MobiDB-lite"/>
    </source>
</evidence>
<evidence type="ECO:0000313" key="2">
    <source>
        <dbReference type="EMBL" id="TRU93422.1"/>
    </source>
</evidence>
<sequence>MRKLAWQKLAPLLLCGLIATGCDQDKNSLTEPINWQSILSESLADLDLENISLDQLLGILNSLSLFPDDIIGIDENCLAESGDIGSSLASNRSVTCQLQLSNGEWVSIVVNRDLFVLDNIPNCLAESGDIGSSLVSNRSLTCQLQLSNGEWVSIVVNRDLFGLDNIPNNNLQSGPSFTFDPPGETTTNPDPEIRNPVGENWLSVETMTGNWDSAGVTVNLGSAGVMGSEGVMVMVSIDNWGSAGVINYLGISTSPILFDPFNPGQPVNVSDSPILFDPFNPGQPVNVSESNSIASLGFFSILLFGQRTLQYFRRQYQAKKMKK</sequence>
<comment type="caution">
    <text evidence="2">The sequence shown here is derived from an EMBL/GenBank/DDBJ whole genome shotgun (WGS) entry which is preliminary data.</text>
</comment>
<reference evidence="2 3" key="1">
    <citation type="submission" date="2019-01" db="EMBL/GenBank/DDBJ databases">
        <title>Coherence of Microcystis species and biogeography revealed through population genomics.</title>
        <authorList>
            <person name="Perez-Carrascal O.M."/>
            <person name="Terrat Y."/>
            <person name="Giani A."/>
            <person name="Fortin N."/>
            <person name="Tromas N."/>
            <person name="Shapiro B.J."/>
        </authorList>
    </citation>
    <scope>NUCLEOTIDE SEQUENCE [LARGE SCALE GENOMIC DNA]</scope>
    <source>
        <strain evidence="2">Mn_MB_F_20050700_S1D</strain>
    </source>
</reference>
<gene>
    <name evidence="2" type="ORF">EWV54_00775</name>
</gene>
<evidence type="ECO:0000313" key="3">
    <source>
        <dbReference type="Proteomes" id="UP000319191"/>
    </source>
</evidence>
<dbReference type="Proteomes" id="UP000319191">
    <property type="component" value="Unassembled WGS sequence"/>
</dbReference>
<dbReference type="PROSITE" id="PS51257">
    <property type="entry name" value="PROKAR_LIPOPROTEIN"/>
    <property type="match status" value="1"/>
</dbReference>
<dbReference type="AlphaFoldDB" id="A0A552JCI9"/>
<accession>A0A552JCI9</accession>
<proteinExistence type="predicted"/>
<organism evidence="2 3">
    <name type="scientific">Microcystis novacekii Mn_MB_F_20050700_S1D</name>
    <dbReference type="NCBI Taxonomy" id="2486266"/>
    <lineage>
        <taxon>Bacteria</taxon>
        <taxon>Bacillati</taxon>
        <taxon>Cyanobacteriota</taxon>
        <taxon>Cyanophyceae</taxon>
        <taxon>Oscillatoriophycideae</taxon>
        <taxon>Chroococcales</taxon>
        <taxon>Microcystaceae</taxon>
        <taxon>Microcystis</taxon>
    </lineage>
</organism>
<dbReference type="EMBL" id="SFAV01000010">
    <property type="protein sequence ID" value="TRU93422.1"/>
    <property type="molecule type" value="Genomic_DNA"/>
</dbReference>
<protein>
    <submittedName>
        <fullName evidence="2">Uncharacterized protein</fullName>
    </submittedName>
</protein>